<sequence length="156" mass="17791">ERELLSLLCRVHELEADKMALQGERLVETHELRRRGELIQKYNRQQKITDDIITRQRQIMEEVKVVLPNDLQDLYNLYQQEIHATTINPGFDSLPPINRESLFDRSRTGTAAENDSLQTPTSNSTSGGDWEPLPLLQARDPAPPPRSLETPSPPPS</sequence>
<evidence type="ECO:0000313" key="2">
    <source>
        <dbReference type="EMBL" id="JAS59424.1"/>
    </source>
</evidence>
<organism evidence="2">
    <name type="scientific">Cuerna arida</name>
    <dbReference type="NCBI Taxonomy" id="1464854"/>
    <lineage>
        <taxon>Eukaryota</taxon>
        <taxon>Metazoa</taxon>
        <taxon>Ecdysozoa</taxon>
        <taxon>Arthropoda</taxon>
        <taxon>Hexapoda</taxon>
        <taxon>Insecta</taxon>
        <taxon>Pterygota</taxon>
        <taxon>Neoptera</taxon>
        <taxon>Paraneoptera</taxon>
        <taxon>Hemiptera</taxon>
        <taxon>Auchenorrhyncha</taxon>
        <taxon>Membracoidea</taxon>
        <taxon>Cicadellidae</taxon>
        <taxon>Cicadellinae</taxon>
        <taxon>Proconiini</taxon>
        <taxon>Cuerna</taxon>
    </lineage>
</organism>
<protein>
    <submittedName>
        <fullName evidence="2">Uncharacterized protein</fullName>
    </submittedName>
</protein>
<reference evidence="2" key="1">
    <citation type="submission" date="2015-11" db="EMBL/GenBank/DDBJ databases">
        <title>De novo transcriptome assembly of four potential Pierce s Disease insect vectors from Arizona vineyards.</title>
        <authorList>
            <person name="Tassone E.E."/>
        </authorList>
    </citation>
    <scope>NUCLEOTIDE SEQUENCE</scope>
</reference>
<feature type="non-terminal residue" evidence="2">
    <location>
        <position position="1"/>
    </location>
</feature>
<evidence type="ECO:0000256" key="1">
    <source>
        <dbReference type="SAM" id="MobiDB-lite"/>
    </source>
</evidence>
<accession>A0A1B6GAG3</accession>
<proteinExistence type="predicted"/>
<dbReference type="AlphaFoldDB" id="A0A1B6GAG3"/>
<dbReference type="EMBL" id="GECZ01010345">
    <property type="protein sequence ID" value="JAS59424.1"/>
    <property type="molecule type" value="Transcribed_RNA"/>
</dbReference>
<feature type="region of interest" description="Disordered" evidence="1">
    <location>
        <begin position="89"/>
        <end position="156"/>
    </location>
</feature>
<feature type="compositionally biased region" description="Polar residues" evidence="1">
    <location>
        <begin position="108"/>
        <end position="127"/>
    </location>
</feature>
<feature type="compositionally biased region" description="Pro residues" evidence="1">
    <location>
        <begin position="141"/>
        <end position="156"/>
    </location>
</feature>
<feature type="non-terminal residue" evidence="2">
    <location>
        <position position="156"/>
    </location>
</feature>
<name>A0A1B6GAG3_9HEMI</name>
<gene>
    <name evidence="2" type="ORF">g.4235</name>
</gene>